<protein>
    <submittedName>
        <fullName evidence="2">YjbQ family protein</fullName>
    </submittedName>
</protein>
<reference evidence="2 3" key="1">
    <citation type="submission" date="2019-09" db="EMBL/GenBank/DDBJ databases">
        <title>Genome sequencing of Lactobacillus acetotolerans.</title>
        <authorList>
            <person name="Kim K."/>
        </authorList>
    </citation>
    <scope>NUCLEOTIDE SEQUENCE [LARGE SCALE GENOMIC DNA]</scope>
    <source>
        <strain evidence="2 3">LA749</strain>
    </source>
</reference>
<dbReference type="GeneID" id="78211592"/>
<dbReference type="AlphaFoldDB" id="A0A5P5ZGD5"/>
<dbReference type="SUPFAM" id="SSF111038">
    <property type="entry name" value="YjbQ-like"/>
    <property type="match status" value="1"/>
</dbReference>
<evidence type="ECO:0000256" key="1">
    <source>
        <dbReference type="ARBA" id="ARBA00005534"/>
    </source>
</evidence>
<sequence length="172" mass="19614">MQIYQEDINLKTQSRVTYVNITDQVKDIIKKSNVKNGLVLVQTSHTTCSVLFEEFVHDKDFNGDEFLQVDLNNILDKIVPRELSENTNYRYPGPKHVAFLQELAKKDPNYPADPGTILNGDAHVRGSMFGGNQTFAIKDGEMLTGSVGYIYFVDWDQNRDRNRVCHVLVMGE</sequence>
<dbReference type="Gene3D" id="2.60.120.460">
    <property type="entry name" value="YjbQ-like"/>
    <property type="match status" value="1"/>
</dbReference>
<evidence type="ECO:0000313" key="3">
    <source>
        <dbReference type="Proteomes" id="UP000325393"/>
    </source>
</evidence>
<dbReference type="EMBL" id="CP044496">
    <property type="protein sequence ID" value="QFG50725.1"/>
    <property type="molecule type" value="Genomic_DNA"/>
</dbReference>
<organism evidence="2 3">
    <name type="scientific">Lactobacillus acetotolerans</name>
    <dbReference type="NCBI Taxonomy" id="1600"/>
    <lineage>
        <taxon>Bacteria</taxon>
        <taxon>Bacillati</taxon>
        <taxon>Bacillota</taxon>
        <taxon>Bacilli</taxon>
        <taxon>Lactobacillales</taxon>
        <taxon>Lactobacillaceae</taxon>
        <taxon>Lactobacillus</taxon>
    </lineage>
</organism>
<dbReference type="InterPro" id="IPR001602">
    <property type="entry name" value="UPF0047_YjbQ-like"/>
</dbReference>
<comment type="similarity">
    <text evidence="1">Belongs to the UPF0047 family.</text>
</comment>
<accession>A0A5P5ZGD5</accession>
<gene>
    <name evidence="2" type="ORF">LA749_01205</name>
</gene>
<dbReference type="PANTHER" id="PTHR30615:SF8">
    <property type="entry name" value="UPF0047 PROTEIN C4A8.02C"/>
    <property type="match status" value="1"/>
</dbReference>
<name>A0A5P5ZGD5_9LACO</name>
<dbReference type="PANTHER" id="PTHR30615">
    <property type="entry name" value="UNCHARACTERIZED PROTEIN YJBQ-RELATED"/>
    <property type="match status" value="1"/>
</dbReference>
<dbReference type="InterPro" id="IPR035917">
    <property type="entry name" value="YjbQ-like_sf"/>
</dbReference>
<dbReference type="RefSeq" id="WP_054681861.1">
    <property type="nucleotide sequence ID" value="NZ_CP044496.1"/>
</dbReference>
<proteinExistence type="inferred from homology"/>
<dbReference type="Proteomes" id="UP000325393">
    <property type="component" value="Chromosome"/>
</dbReference>
<evidence type="ECO:0000313" key="2">
    <source>
        <dbReference type="EMBL" id="QFG50725.1"/>
    </source>
</evidence>
<dbReference type="Pfam" id="PF01894">
    <property type="entry name" value="YjbQ"/>
    <property type="match status" value="1"/>
</dbReference>